<sequence length="88" mass="9811">KPPVGVKFLFNKPEGIERLDKTLGFCEMLKEAQQRGTAFYFDKENENCVGKMPLGMIDVAPVLESGQLGPELEIYQEPRANLQSKGVP</sequence>
<accession>X1QR19</accession>
<feature type="non-terminal residue" evidence="1">
    <location>
        <position position="88"/>
    </location>
</feature>
<name>X1QR19_9ZZZZ</name>
<proteinExistence type="predicted"/>
<feature type="non-terminal residue" evidence="1">
    <location>
        <position position="1"/>
    </location>
</feature>
<dbReference type="AlphaFoldDB" id="X1QR19"/>
<dbReference type="Pfam" id="PF02596">
    <property type="entry name" value="DUF169"/>
    <property type="match status" value="1"/>
</dbReference>
<dbReference type="InterPro" id="IPR003748">
    <property type="entry name" value="DUF169"/>
</dbReference>
<gene>
    <name evidence="1" type="ORF">S06H3_65638</name>
</gene>
<organism evidence="1">
    <name type="scientific">marine sediment metagenome</name>
    <dbReference type="NCBI Taxonomy" id="412755"/>
    <lineage>
        <taxon>unclassified sequences</taxon>
        <taxon>metagenomes</taxon>
        <taxon>ecological metagenomes</taxon>
    </lineage>
</organism>
<comment type="caution">
    <text evidence="1">The sequence shown here is derived from an EMBL/GenBank/DDBJ whole genome shotgun (WGS) entry which is preliminary data.</text>
</comment>
<evidence type="ECO:0000313" key="1">
    <source>
        <dbReference type="EMBL" id="GAI70688.1"/>
    </source>
</evidence>
<protein>
    <submittedName>
        <fullName evidence="1">Uncharacterized protein</fullName>
    </submittedName>
</protein>
<dbReference type="EMBL" id="BARV01044287">
    <property type="protein sequence ID" value="GAI70688.1"/>
    <property type="molecule type" value="Genomic_DNA"/>
</dbReference>
<reference evidence="1" key="1">
    <citation type="journal article" date="2014" name="Front. Microbiol.">
        <title>High frequency of phylogenetically diverse reductive dehalogenase-homologous genes in deep subseafloor sedimentary metagenomes.</title>
        <authorList>
            <person name="Kawai M."/>
            <person name="Futagami T."/>
            <person name="Toyoda A."/>
            <person name="Takaki Y."/>
            <person name="Nishi S."/>
            <person name="Hori S."/>
            <person name="Arai W."/>
            <person name="Tsubouchi T."/>
            <person name="Morono Y."/>
            <person name="Uchiyama I."/>
            <person name="Ito T."/>
            <person name="Fujiyama A."/>
            <person name="Inagaki F."/>
            <person name="Takami H."/>
        </authorList>
    </citation>
    <scope>NUCLEOTIDE SEQUENCE</scope>
    <source>
        <strain evidence="1">Expedition CK06-06</strain>
    </source>
</reference>